<dbReference type="EMBL" id="CP068570">
    <property type="protein sequence ID" value="QQZ49450.1"/>
    <property type="molecule type" value="Genomic_DNA"/>
</dbReference>
<evidence type="ECO:0000313" key="1">
    <source>
        <dbReference type="EMBL" id="QQZ49450.1"/>
    </source>
</evidence>
<accession>A0A974P313</accession>
<organism evidence="1">
    <name type="scientific">Phenylobacterium glaciei</name>
    <dbReference type="NCBI Taxonomy" id="2803784"/>
    <lineage>
        <taxon>Bacteria</taxon>
        <taxon>Pseudomonadati</taxon>
        <taxon>Pseudomonadota</taxon>
        <taxon>Alphaproteobacteria</taxon>
        <taxon>Caulobacterales</taxon>
        <taxon>Caulobacteraceae</taxon>
        <taxon>Phenylobacterium</taxon>
    </lineage>
</organism>
<sequence length="132" mass="13992">MWYVAEIAEEISMIRMSMIAGLALLGSAGVALAGPMSNPPSERTICIDVGGQSLPAVCKVPSSRLDKREDFCLCHEGVKVTAPVCGPGQKAPAENITYEKARREAARDGSLIGDLYKGQPMCVAARDPLSNN</sequence>
<dbReference type="AlphaFoldDB" id="A0A974P313"/>
<reference evidence="1" key="1">
    <citation type="submission" date="2021-01" db="EMBL/GenBank/DDBJ databases">
        <title>Genome sequence of Phenylobacterium sp. 20VBR1 isolated from a valley glaceir, Ny-Alesund, Svalbard.</title>
        <authorList>
            <person name="Thomas F.A."/>
            <person name="Krishnan K.P."/>
            <person name="Sinha R.K."/>
        </authorList>
    </citation>
    <scope>NUCLEOTIDE SEQUENCE</scope>
    <source>
        <strain evidence="1">20VBR1</strain>
    </source>
</reference>
<name>A0A974P313_9CAUL</name>
<proteinExistence type="predicted"/>
<gene>
    <name evidence="1" type="ORF">JKL49_21035</name>
</gene>
<protein>
    <submittedName>
        <fullName evidence="1">Uncharacterized protein</fullName>
    </submittedName>
</protein>